<dbReference type="SMART" id="SM00327">
    <property type="entry name" value="VWA"/>
    <property type="match status" value="1"/>
</dbReference>
<dbReference type="Gene3D" id="3.40.50.410">
    <property type="entry name" value="von Willebrand factor, type A domain"/>
    <property type="match status" value="1"/>
</dbReference>
<evidence type="ECO:0000313" key="2">
    <source>
        <dbReference type="EMBL" id="GHC33389.1"/>
    </source>
</evidence>
<dbReference type="EMBL" id="BMYI01000015">
    <property type="protein sequence ID" value="GHC33389.1"/>
    <property type="molecule type" value="Genomic_DNA"/>
</dbReference>
<dbReference type="Pfam" id="PF13519">
    <property type="entry name" value="VWA_2"/>
    <property type="match status" value="1"/>
</dbReference>
<reference evidence="3" key="1">
    <citation type="journal article" date="2019" name="Int. J. Syst. Evol. Microbiol.">
        <title>The Global Catalogue of Microorganisms (GCM) 10K type strain sequencing project: providing services to taxonomists for standard genome sequencing and annotation.</title>
        <authorList>
            <consortium name="The Broad Institute Genomics Platform"/>
            <consortium name="The Broad Institute Genome Sequencing Center for Infectious Disease"/>
            <person name="Wu L."/>
            <person name="Ma J."/>
        </authorList>
    </citation>
    <scope>NUCLEOTIDE SEQUENCE [LARGE SCALE GENOMIC DNA]</scope>
    <source>
        <strain evidence="3">KCTC 23298</strain>
    </source>
</reference>
<dbReference type="InterPro" id="IPR032876">
    <property type="entry name" value="J_dom"/>
</dbReference>
<name>A0ABQ3FPW4_9RHOB</name>
<keyword evidence="3" id="KW-1185">Reference proteome</keyword>
<protein>
    <recommendedName>
        <fullName evidence="1">VWFA domain-containing protein</fullName>
    </recommendedName>
</protein>
<dbReference type="InterPro" id="IPR002035">
    <property type="entry name" value="VWF_A"/>
</dbReference>
<dbReference type="Pfam" id="PF13550">
    <property type="entry name" value="Phage-tail_3"/>
    <property type="match status" value="1"/>
</dbReference>
<dbReference type="SUPFAM" id="SSF53300">
    <property type="entry name" value="vWA-like"/>
    <property type="match status" value="1"/>
</dbReference>
<dbReference type="InterPro" id="IPR036465">
    <property type="entry name" value="vWFA_dom_sf"/>
</dbReference>
<proteinExistence type="predicted"/>
<evidence type="ECO:0000259" key="1">
    <source>
        <dbReference type="PROSITE" id="PS50234"/>
    </source>
</evidence>
<comment type="caution">
    <text evidence="2">The sequence shown here is derived from an EMBL/GenBank/DDBJ whole genome shotgun (WGS) entry which is preliminary data.</text>
</comment>
<organism evidence="2 3">
    <name type="scientific">Gemmobacter nanjingensis</name>
    <dbReference type="NCBI Taxonomy" id="488454"/>
    <lineage>
        <taxon>Bacteria</taxon>
        <taxon>Pseudomonadati</taxon>
        <taxon>Pseudomonadota</taxon>
        <taxon>Alphaproteobacteria</taxon>
        <taxon>Rhodobacterales</taxon>
        <taxon>Paracoccaceae</taxon>
        <taxon>Gemmobacter</taxon>
    </lineage>
</organism>
<evidence type="ECO:0000313" key="3">
    <source>
        <dbReference type="Proteomes" id="UP000658305"/>
    </source>
</evidence>
<dbReference type="CDD" id="cd00198">
    <property type="entry name" value="vWFA"/>
    <property type="match status" value="1"/>
</dbReference>
<sequence length="1044" mass="109685">MGGRSKAQTVGYRYSLGVHLALCHGPVDAIREILVDRRTAWSVTTGGGSFGGGGAAVETCIGTVTGMAATVALAGDSGATISFPGTRAGVRIGQDYRLALADGSSQTITLQAVTFDAATNITRWTVLPEALSFAAQIVEVFEATTGASSAGAGGGRIRMDKPDLFGGESREGGIRGDVDVLMGGPGQGANDYLAARMGGDVPAYRGLCSLVLRQVYLGINPYLKPWAVRVTRVLTGEAGAAQWYPEKAAIVPEANISDAAIYIALDVSGSMSGTRMSAQKAGVAALIREIAAGVDPDRPNDIRIVLWNVAVAASIERRNMGPADYAALETWMLGLSNFTNGGTSFNAAFAEASAFFAGGGSKRRIVIFVTDGDPAPVSSVDAALAIIRTLPPADIFGFNIALADTSYTGRIDNTPVDGVPVIPPGNPQALVASLRGAFGNGPDMNPAHIIRECLTNRDWGLGYSSVEIGASFTAAADALYTEGFGLSLIWQQDSSIEEFIASVLDHIDATLFIDRRTGLWELKLIRADYAATSLPLFDETNVVDWGRLGRRSPSDLVNSVTVRFTDAWTDDTGAVSVTDTARVQAMGEVLATTLDYPGIRYQGLAVRVAERDLRALSAPLLTGEIVVNREGADLGPGDVIRLRSTRLGLDDLVVRISEIGQGDGRDNGIRLKIAEDVFALGATAIAGGRMPTGTGVAAPPRALARRMVEEAPYWLLVRELGHSEADRRLAEDPDAGALVATGERPSADALAAQLWIDPGTGPAQEGVVAFAPTALLAADVIESPEARVIPVTAWRDIGEVEIGTLASIGGELVRVDGITSTTITVGRGCLDTVPRAHASGTAVIFFDEVARITEDAWAAGETLAARLLPETGRGTLAFALAPEDSVTLDRRAIRPLPPGRVQGNGSFAPNLDALVTGSLALTWTHRDRLTQTSPVIVDHTGASIGPEPGVGYIIEVRWVDPDTGAAILPAGVLIDAGTAASWTLAPEAIPELGAPDRTAEIELAVRSRRLVEGSWVTDREARWFRLTAPFAAGWDRGWGFLWGT</sequence>
<dbReference type="RefSeq" id="WP_189381893.1">
    <property type="nucleotide sequence ID" value="NZ_BMYI01000015.1"/>
</dbReference>
<feature type="domain" description="VWFA" evidence="1">
    <location>
        <begin position="260"/>
        <end position="412"/>
    </location>
</feature>
<dbReference type="Proteomes" id="UP000658305">
    <property type="component" value="Unassembled WGS sequence"/>
</dbReference>
<gene>
    <name evidence="2" type="ORF">GCM10007291_38040</name>
</gene>
<dbReference type="PROSITE" id="PS50234">
    <property type="entry name" value="VWFA"/>
    <property type="match status" value="1"/>
</dbReference>
<accession>A0ABQ3FPW4</accession>